<dbReference type="Proteomes" id="UP001107558">
    <property type="component" value="Chromosome 3"/>
</dbReference>
<dbReference type="GO" id="GO:0008270">
    <property type="term" value="F:zinc ion binding"/>
    <property type="evidence" value="ECO:0007669"/>
    <property type="project" value="UniProtKB-KW"/>
</dbReference>
<keyword evidence="2" id="KW-0175">Coiled coil</keyword>
<comment type="caution">
    <text evidence="5">The sequence shown here is derived from an EMBL/GenBank/DDBJ whole genome shotgun (WGS) entry which is preliminary data.</text>
</comment>
<sequence>MNKKNKRGKSVGPSTSGLSTSGPSTSGLKTNKTIRSYFPSIDNKRNERNDEPAQHEVPKISTITDTILAPPHNAMPGSIHSSQYEKFPADVRLLVENWKKACYEVDGVICHDASNKQRKCFINGCSYEKSDSYRFCQFHAAVANYMLTFTYGLSCITENCRNKAEWGSKDAICTNCRKGATPPERNDLKKKEQMEEEKIREQARQNMQKVIERRNQIAKENPDKKVIVYLGQTHQGLLKRCVGHGKHPEKSDYVRREIIDTVDDSGKANIYEHESIKFIAKTLGPEYLLNKIPGGGTGFKDVKCDIYALYYTRHPLQEKNKSVDFSMSIEEYRVSLFGPQYVNKYPPRPELPAMPFFWNKMSMYQMIQMLGYDTNENNNKRGYKGVDGYKCKFSGCNQVFATYKLRNDHQRQHIKKCDYCDYVCKSRDMPEHAKKFHSVELAKLKPFPCDEPGCNNCGTKDVPGVYTKVSEYMDWISNNVQ</sequence>
<proteinExistence type="predicted"/>
<dbReference type="SMART" id="SM00355">
    <property type="entry name" value="ZnF_C2H2"/>
    <property type="match status" value="2"/>
</dbReference>
<gene>
    <name evidence="5" type="ORF">PVAND_001295</name>
</gene>
<keyword evidence="1" id="KW-0862">Zinc</keyword>
<dbReference type="InterPro" id="IPR043504">
    <property type="entry name" value="Peptidase_S1_PA_chymotrypsin"/>
</dbReference>
<organism evidence="5 6">
    <name type="scientific">Polypedilum vanderplanki</name>
    <name type="common">Sleeping chironomid midge</name>
    <dbReference type="NCBI Taxonomy" id="319348"/>
    <lineage>
        <taxon>Eukaryota</taxon>
        <taxon>Metazoa</taxon>
        <taxon>Ecdysozoa</taxon>
        <taxon>Arthropoda</taxon>
        <taxon>Hexapoda</taxon>
        <taxon>Insecta</taxon>
        <taxon>Pterygota</taxon>
        <taxon>Neoptera</taxon>
        <taxon>Endopterygota</taxon>
        <taxon>Diptera</taxon>
        <taxon>Nematocera</taxon>
        <taxon>Chironomoidea</taxon>
        <taxon>Chironomidae</taxon>
        <taxon>Chironominae</taxon>
        <taxon>Polypedilum</taxon>
        <taxon>Polypedilum</taxon>
    </lineage>
</organism>
<dbReference type="PROSITE" id="PS50157">
    <property type="entry name" value="ZINC_FINGER_C2H2_2"/>
    <property type="match status" value="1"/>
</dbReference>
<dbReference type="EMBL" id="JADBJN010000003">
    <property type="protein sequence ID" value="KAG5671081.1"/>
    <property type="molecule type" value="Genomic_DNA"/>
</dbReference>
<evidence type="ECO:0000256" key="1">
    <source>
        <dbReference type="PROSITE-ProRule" id="PRU00042"/>
    </source>
</evidence>
<dbReference type="AlphaFoldDB" id="A0A9J6BMH7"/>
<feature type="compositionally biased region" description="Basic and acidic residues" evidence="3">
    <location>
        <begin position="42"/>
        <end position="58"/>
    </location>
</feature>
<evidence type="ECO:0000259" key="4">
    <source>
        <dbReference type="PROSITE" id="PS50157"/>
    </source>
</evidence>
<keyword evidence="1" id="KW-0479">Metal-binding</keyword>
<protein>
    <recommendedName>
        <fullName evidence="4">C2H2-type domain-containing protein</fullName>
    </recommendedName>
</protein>
<name>A0A9J6BMH7_POLVA</name>
<feature type="coiled-coil region" evidence="2">
    <location>
        <begin position="185"/>
        <end position="220"/>
    </location>
</feature>
<accession>A0A9J6BMH7</accession>
<keyword evidence="1" id="KW-0863">Zinc-finger</keyword>
<keyword evidence="6" id="KW-1185">Reference proteome</keyword>
<dbReference type="PROSITE" id="PS00028">
    <property type="entry name" value="ZINC_FINGER_C2H2_1"/>
    <property type="match status" value="1"/>
</dbReference>
<feature type="compositionally biased region" description="Low complexity" evidence="3">
    <location>
        <begin position="12"/>
        <end position="28"/>
    </location>
</feature>
<dbReference type="Gene3D" id="2.40.10.10">
    <property type="entry name" value="Trypsin-like serine proteases"/>
    <property type="match status" value="1"/>
</dbReference>
<dbReference type="InterPro" id="IPR013087">
    <property type="entry name" value="Znf_C2H2_type"/>
</dbReference>
<evidence type="ECO:0000313" key="5">
    <source>
        <dbReference type="EMBL" id="KAG5671081.1"/>
    </source>
</evidence>
<evidence type="ECO:0000256" key="3">
    <source>
        <dbReference type="SAM" id="MobiDB-lite"/>
    </source>
</evidence>
<feature type="region of interest" description="Disordered" evidence="3">
    <location>
        <begin position="1"/>
        <end position="61"/>
    </location>
</feature>
<evidence type="ECO:0000256" key="2">
    <source>
        <dbReference type="SAM" id="Coils"/>
    </source>
</evidence>
<dbReference type="InterPro" id="IPR009003">
    <property type="entry name" value="Peptidase_S1_PA"/>
</dbReference>
<feature type="domain" description="C2H2-type" evidence="4">
    <location>
        <begin position="389"/>
        <end position="413"/>
    </location>
</feature>
<evidence type="ECO:0000313" key="6">
    <source>
        <dbReference type="Proteomes" id="UP001107558"/>
    </source>
</evidence>
<reference evidence="5" key="1">
    <citation type="submission" date="2021-03" db="EMBL/GenBank/DDBJ databases">
        <title>Chromosome level genome of the anhydrobiotic midge Polypedilum vanderplanki.</title>
        <authorList>
            <person name="Yoshida Y."/>
            <person name="Kikawada T."/>
            <person name="Gusev O."/>
        </authorList>
    </citation>
    <scope>NUCLEOTIDE SEQUENCE</scope>
    <source>
        <strain evidence="5">NIAS01</strain>
        <tissue evidence="5">Whole body or cell culture</tissue>
    </source>
</reference>
<dbReference type="SUPFAM" id="SSF50494">
    <property type="entry name" value="Trypsin-like serine proteases"/>
    <property type="match status" value="1"/>
</dbReference>